<evidence type="ECO:0000313" key="2">
    <source>
        <dbReference type="EMBL" id="WEW60143.1"/>
    </source>
</evidence>
<keyword evidence="3" id="KW-1185">Reference proteome</keyword>
<keyword evidence="1" id="KW-0812">Transmembrane</keyword>
<feature type="transmembrane region" description="Helical" evidence="1">
    <location>
        <begin position="12"/>
        <end position="30"/>
    </location>
</feature>
<reference evidence="2" key="1">
    <citation type="submission" date="2023-03" db="EMBL/GenBank/DDBJ databases">
        <title>Emydomyces testavorans Genome Sequence.</title>
        <authorList>
            <person name="Hoyer L."/>
        </authorList>
    </citation>
    <scope>NUCLEOTIDE SEQUENCE</scope>
    <source>
        <strain evidence="2">16-2883</strain>
    </source>
</reference>
<evidence type="ECO:0000256" key="1">
    <source>
        <dbReference type="SAM" id="Phobius"/>
    </source>
</evidence>
<evidence type="ECO:0000313" key="3">
    <source>
        <dbReference type="Proteomes" id="UP001219355"/>
    </source>
</evidence>
<name>A0AAF0DL23_9EURO</name>
<sequence>MISVHARPHQRSLIATLAIFGLLALLYLWHSKWSFAPLSRIKDATEHHQPSIPSTAVTPEPPEWMKPKLVKPENMTISGMVFFGRRDRVKTMHCYLERNLVDNGGWLDEIRFFANTDNKEDLAFLDQVIKRSPRYKKISLEKPVGWPDYTKLWRQVERGTMYIKIDDDIMWLADDAIPQMVTTKLKNPDFLAVSANIINGPPLSFLHYHHDALHPYFPEIPQPDKKNEAKPSKKRYWRPSEHPFWEGPNDFEWPLENEPPSDGHRWLRVKDDKALNRTPVAQLSYAFWGPSYESWAIAAQQHYSLLENIEKNTLENYKFYPPWNMRGERIRINTLAILGDDVLDTDVNNWPDDRGDEDMLVLDLPKQLNRLEKCSRDVIDVLVEGKALAAHFNFAHQWNLTRTDLLDRYHSYAMDQICKKPFISV</sequence>
<gene>
    <name evidence="2" type="ORF">PRK78_005628</name>
</gene>
<keyword evidence="1" id="KW-1133">Transmembrane helix</keyword>
<protein>
    <submittedName>
        <fullName evidence="2">Uncharacterized protein</fullName>
    </submittedName>
</protein>
<dbReference type="EMBL" id="CP120629">
    <property type="protein sequence ID" value="WEW60143.1"/>
    <property type="molecule type" value="Genomic_DNA"/>
</dbReference>
<proteinExistence type="predicted"/>
<dbReference type="Proteomes" id="UP001219355">
    <property type="component" value="Chromosome 3"/>
</dbReference>
<organism evidence="2 3">
    <name type="scientific">Emydomyces testavorans</name>
    <dbReference type="NCBI Taxonomy" id="2070801"/>
    <lineage>
        <taxon>Eukaryota</taxon>
        <taxon>Fungi</taxon>
        <taxon>Dikarya</taxon>
        <taxon>Ascomycota</taxon>
        <taxon>Pezizomycotina</taxon>
        <taxon>Eurotiomycetes</taxon>
        <taxon>Eurotiomycetidae</taxon>
        <taxon>Onygenales</taxon>
        <taxon>Nannizziopsiaceae</taxon>
        <taxon>Emydomyces</taxon>
    </lineage>
</organism>
<dbReference type="AlphaFoldDB" id="A0AAF0DL23"/>
<keyword evidence="1" id="KW-0472">Membrane</keyword>
<accession>A0AAF0DL23</accession>